<dbReference type="AlphaFoldDB" id="A0A4Y8CCD8"/>
<dbReference type="EMBL" id="PHWZ01001529">
    <property type="protein sequence ID" value="TEY22801.1"/>
    <property type="molecule type" value="Genomic_DNA"/>
</dbReference>
<evidence type="ECO:0000313" key="2">
    <source>
        <dbReference type="Proteomes" id="UP000297299"/>
    </source>
</evidence>
<comment type="caution">
    <text evidence="1">The sequence shown here is derived from an EMBL/GenBank/DDBJ whole genome shotgun (WGS) entry which is preliminary data.</text>
</comment>
<sequence length="90" mass="9734">MSAAVVIYTVVHYANLKNTVCAQILASSHGDDGNSIYSDGEPPVDAQNSTMKHSRVPLIKMSKEEAKIGLLSITRQADQLFDEIDADLDA</sequence>
<dbReference type="Proteomes" id="UP000297299">
    <property type="component" value="Unassembled WGS sequence"/>
</dbReference>
<keyword evidence="2" id="KW-1185">Reference proteome</keyword>
<organism evidence="1 2">
    <name type="scientific">Botryotinia calthae</name>
    <dbReference type="NCBI Taxonomy" id="38488"/>
    <lineage>
        <taxon>Eukaryota</taxon>
        <taxon>Fungi</taxon>
        <taxon>Dikarya</taxon>
        <taxon>Ascomycota</taxon>
        <taxon>Pezizomycotina</taxon>
        <taxon>Leotiomycetes</taxon>
        <taxon>Helotiales</taxon>
        <taxon>Sclerotiniaceae</taxon>
        <taxon>Botryotinia</taxon>
    </lineage>
</organism>
<proteinExistence type="predicted"/>
<accession>A0A4Y8CCD8</accession>
<protein>
    <submittedName>
        <fullName evidence="1">Uncharacterized protein</fullName>
    </submittedName>
</protein>
<name>A0A4Y8CCD8_9HELO</name>
<evidence type="ECO:0000313" key="1">
    <source>
        <dbReference type="EMBL" id="TEY22801.1"/>
    </source>
</evidence>
<gene>
    <name evidence="1" type="ORF">BOTCAL_1533g00020</name>
</gene>
<reference evidence="1 2" key="1">
    <citation type="submission" date="2017-11" db="EMBL/GenBank/DDBJ databases">
        <title>Comparative genomics of Botrytis spp.</title>
        <authorList>
            <person name="Valero-Jimenez C.A."/>
            <person name="Tapia P."/>
            <person name="Veloso J."/>
            <person name="Silva-Moreno E."/>
            <person name="Staats M."/>
            <person name="Valdes J.H."/>
            <person name="Van Kan J.A.L."/>
        </authorList>
    </citation>
    <scope>NUCLEOTIDE SEQUENCE [LARGE SCALE GENOMIC DNA]</scope>
    <source>
        <strain evidence="1 2">MUCL2830</strain>
    </source>
</reference>